<dbReference type="PANTHER" id="PTHR24171:SF8">
    <property type="entry name" value="BRCA1-ASSOCIATED RING DOMAIN PROTEIN 1"/>
    <property type="match status" value="1"/>
</dbReference>
<dbReference type="Proteomes" id="UP000009168">
    <property type="component" value="Unassembled WGS sequence"/>
</dbReference>
<dbReference type="GeneID" id="7830836"/>
<organism evidence="6 7">
    <name type="scientific">Tetrahymena thermophila (strain SB210)</name>
    <dbReference type="NCBI Taxonomy" id="312017"/>
    <lineage>
        <taxon>Eukaryota</taxon>
        <taxon>Sar</taxon>
        <taxon>Alveolata</taxon>
        <taxon>Ciliophora</taxon>
        <taxon>Intramacronucleata</taxon>
        <taxon>Oligohymenophorea</taxon>
        <taxon>Hymenostomatida</taxon>
        <taxon>Tetrahymenina</taxon>
        <taxon>Tetrahymenidae</taxon>
        <taxon>Tetrahymena</taxon>
    </lineage>
</organism>
<evidence type="ECO:0000313" key="6">
    <source>
        <dbReference type="EMBL" id="EAR96332.2"/>
    </source>
</evidence>
<evidence type="ECO:0000256" key="1">
    <source>
        <dbReference type="ARBA" id="ARBA00022737"/>
    </source>
</evidence>
<gene>
    <name evidence="6" type="ORF">TTHERM_00189010</name>
</gene>
<dbReference type="SUPFAM" id="SSF48403">
    <property type="entry name" value="Ankyrin repeat"/>
    <property type="match status" value="1"/>
</dbReference>
<dbReference type="PROSITE" id="PS50297">
    <property type="entry name" value="ANK_REP_REGION"/>
    <property type="match status" value="2"/>
</dbReference>
<dbReference type="SMART" id="SM00015">
    <property type="entry name" value="IQ"/>
    <property type="match status" value="1"/>
</dbReference>
<keyword evidence="1" id="KW-0677">Repeat</keyword>
<evidence type="ECO:0000256" key="3">
    <source>
        <dbReference type="PROSITE-ProRule" id="PRU00023"/>
    </source>
</evidence>
<feature type="coiled-coil region" evidence="4">
    <location>
        <begin position="622"/>
        <end position="649"/>
    </location>
</feature>
<keyword evidence="2 3" id="KW-0040">ANK repeat</keyword>
<dbReference type="InParanoid" id="I7M1H0"/>
<feature type="coiled-coil region" evidence="4">
    <location>
        <begin position="431"/>
        <end position="458"/>
    </location>
</feature>
<feature type="coiled-coil region" evidence="4">
    <location>
        <begin position="360"/>
        <end position="390"/>
    </location>
</feature>
<proteinExistence type="predicted"/>
<accession>I7M1H0</accession>
<sequence length="1544" mass="180133">MSDILNQIPQLILNRKKQQKKEPEIGLDNDIFLGLDNIENIDQKFKIYSESQRRNSFVSSPNYNRSLSINKVLNANSKQIIQISDTNRTEKNNLQPKDMKLTSIKFINDFKQDNVKPSVYMQSPKVQQNQIQSNTDQVYRLKHGFVNNIYKDKSALDENQPAFMINKKRNSFSSHAAINYKSQTSIAINQAHSLANQKENNDKLAKNLTFKNEVQKCNNITKSNFSIPQKDKQETQVTEQSLNFSKQKLSIKDLATFQRNLMISRNIQALKRNLIEINGDNALNSSRSNKDQSYSTSQFANLATLIYDIITSTNSFGNFMKNPFAISIPNVEKVFNQFNIDKKKLVNLKTMEEKEEYIVTQIYSQSIEQLKQMIEKINKKTDEFAQIEEREKEKGKYKKNMNELFSWIQIPGSYEALKNKVKYSLVEVLYGHNNLQQLQELQQKNEEYNNNIKALKEGTTHRHLSTLGEFQENQQQFNDTLNYLGSLTLNKKIRSVHLKIEDDLNRTSQSLLKVEQRKLTTISGQSIVSSKYQKTDSSSNKPQQVASPKCVPKNFSEQVQNFDDQQFKDADVILKEKLKNFQWDYQNERTFQSYKKNAKKTFVGLDSMNRWQQIGMQPIIQKLGLEEKLDLYREQLQEKYQRGENLKESEKIFIINTSQLLISNIDKEYFQGMLDFICEEDILKLEQIIAENIILKYETIAQYLKNQRNQYLQEKADASANKIEKSNVTNIYNKIKDEQKIKYRQKELKDNVEQIKRRLERKFESIQFYEKLRKNLYVQHFVNQLKKAIAYKELGQKKFVKEESYYKNFAKRNYPSKKEKVLFTITNNEEEIPITTKESQKIYHPTSKLLLGLNNLAKIEEAQKSGRNRNYLIDMPPKQQKQLEMQRATYEQFTNRLQDCKKLENFQAKFTEYYSNGPIDSRDLKNKNLQVEKKKDLTADGSQQEVKFKKPHLWITREIEEKCAIIIQKWVRRFLQQKKYNYELQQIKDSQEKKMFTILKQWKDSKELMNFIKNHTLQVARQKKLTLNKNQIKNATFQSQSQPNSPRSNTSSVSMINNNQNVKEKQKEKLGGNVFVKSHRKQVSEYTFNQINQNANQHLDRSDSISSINSKQSKHSYLGSATSTRIGGTITHDFSIYGLHGYNATKKKSIKSTDDSINQITHGRSVSDFQSPKSALFYSKQFFPASTAVMSNYLGESQHNNLTVKELKEQIDEDVNMENEQLQCDEQFKNNKQMLQQQLIDQQKNIPIQLQRKVSLTANQLKHQINKIKSGVKDFSKKREELLLKQKKLFYAVKQGNIQIIKNSGFVYYPHDVNTIDDKGNCPLYYATKRGNEELIDFLLRQGADVNIRCQEGNTPVHLAFSLGNEKVIMSFLDKGGDLNCINNIGQTPLAFAPIKLLKLIGLDKGITNIEPQKIGQRIDFDNNKIFIETHNIIDTSNHVKEANSNITIVKKRKEKQAHEEIPEKDLYFQFIPTNSTLDLNNYDKFAQGIKILQKSPKTGNAFNQIQSFVEPQQRQQKKEENEFHLEFTPKPELIHTQAVENGI</sequence>
<dbReference type="KEGG" id="tet:TTHERM_00189010"/>
<dbReference type="eggNOG" id="ENOG502SDWP">
    <property type="taxonomic scope" value="Eukaryota"/>
</dbReference>
<reference evidence="7" key="1">
    <citation type="journal article" date="2006" name="PLoS Biol.">
        <title>Macronuclear genome sequence of the ciliate Tetrahymena thermophila, a model eukaryote.</title>
        <authorList>
            <person name="Eisen J.A."/>
            <person name="Coyne R.S."/>
            <person name="Wu M."/>
            <person name="Wu D."/>
            <person name="Thiagarajan M."/>
            <person name="Wortman J.R."/>
            <person name="Badger J.H."/>
            <person name="Ren Q."/>
            <person name="Amedeo P."/>
            <person name="Jones K.M."/>
            <person name="Tallon L.J."/>
            <person name="Delcher A.L."/>
            <person name="Salzberg S.L."/>
            <person name="Silva J.C."/>
            <person name="Haas B.J."/>
            <person name="Majoros W.H."/>
            <person name="Farzad M."/>
            <person name="Carlton J.M."/>
            <person name="Smith R.K. Jr."/>
            <person name="Garg J."/>
            <person name="Pearlman R.E."/>
            <person name="Karrer K.M."/>
            <person name="Sun L."/>
            <person name="Manning G."/>
            <person name="Elde N.C."/>
            <person name="Turkewitz A.P."/>
            <person name="Asai D.J."/>
            <person name="Wilkes D.E."/>
            <person name="Wang Y."/>
            <person name="Cai H."/>
            <person name="Collins K."/>
            <person name="Stewart B.A."/>
            <person name="Lee S.R."/>
            <person name="Wilamowska K."/>
            <person name="Weinberg Z."/>
            <person name="Ruzzo W.L."/>
            <person name="Wloga D."/>
            <person name="Gaertig J."/>
            <person name="Frankel J."/>
            <person name="Tsao C.-C."/>
            <person name="Gorovsky M.A."/>
            <person name="Keeling P.J."/>
            <person name="Waller R.F."/>
            <person name="Patron N.J."/>
            <person name="Cherry J.M."/>
            <person name="Stover N.A."/>
            <person name="Krieger C.J."/>
            <person name="del Toro C."/>
            <person name="Ryder H.F."/>
            <person name="Williamson S.C."/>
            <person name="Barbeau R.A."/>
            <person name="Hamilton E.P."/>
            <person name="Orias E."/>
        </authorList>
    </citation>
    <scope>NUCLEOTIDE SEQUENCE [LARGE SCALE GENOMIC DNA]</scope>
    <source>
        <strain evidence="7">SB210</strain>
    </source>
</reference>
<dbReference type="EMBL" id="GG662693">
    <property type="protein sequence ID" value="EAR96332.2"/>
    <property type="molecule type" value="Genomic_DNA"/>
</dbReference>
<dbReference type="Gene3D" id="1.25.40.20">
    <property type="entry name" value="Ankyrin repeat-containing domain"/>
    <property type="match status" value="1"/>
</dbReference>
<dbReference type="Pfam" id="PF00612">
    <property type="entry name" value="IQ"/>
    <property type="match status" value="1"/>
</dbReference>
<evidence type="ECO:0000256" key="4">
    <source>
        <dbReference type="SAM" id="Coils"/>
    </source>
</evidence>
<feature type="region of interest" description="Disordered" evidence="5">
    <location>
        <begin position="1034"/>
        <end position="1054"/>
    </location>
</feature>
<feature type="repeat" description="ANK" evidence="3">
    <location>
        <begin position="1352"/>
        <end position="1384"/>
    </location>
</feature>
<protein>
    <submittedName>
        <fullName evidence="6">IQ calmodulin-binding motif protein</fullName>
    </submittedName>
</protein>
<evidence type="ECO:0000256" key="2">
    <source>
        <dbReference type="ARBA" id="ARBA00023043"/>
    </source>
</evidence>
<dbReference type="GO" id="GO:0004842">
    <property type="term" value="F:ubiquitin-protein transferase activity"/>
    <property type="evidence" value="ECO:0007669"/>
    <property type="project" value="TreeGrafter"/>
</dbReference>
<dbReference type="InterPro" id="IPR036770">
    <property type="entry name" value="Ankyrin_rpt-contain_sf"/>
</dbReference>
<dbReference type="SMART" id="SM00248">
    <property type="entry name" value="ANK"/>
    <property type="match status" value="2"/>
</dbReference>
<keyword evidence="7" id="KW-1185">Reference proteome</keyword>
<dbReference type="PROSITE" id="PS50096">
    <property type="entry name" value="IQ"/>
    <property type="match status" value="1"/>
</dbReference>
<dbReference type="RefSeq" id="XP_001016577.2">
    <property type="nucleotide sequence ID" value="XM_001016577.2"/>
</dbReference>
<evidence type="ECO:0000256" key="5">
    <source>
        <dbReference type="SAM" id="MobiDB-lite"/>
    </source>
</evidence>
<keyword evidence="4" id="KW-0175">Coiled coil</keyword>
<dbReference type="InterPro" id="IPR000048">
    <property type="entry name" value="IQ_motif_EF-hand-BS"/>
</dbReference>
<name>I7M1H0_TETTS</name>
<dbReference type="InterPro" id="IPR002110">
    <property type="entry name" value="Ankyrin_rpt"/>
</dbReference>
<evidence type="ECO:0000313" key="7">
    <source>
        <dbReference type="Proteomes" id="UP000009168"/>
    </source>
</evidence>
<dbReference type="PROSITE" id="PS50088">
    <property type="entry name" value="ANK_REPEAT"/>
    <property type="match status" value="2"/>
</dbReference>
<dbReference type="OrthoDB" id="294746at2759"/>
<feature type="compositionally biased region" description="Low complexity" evidence="5">
    <location>
        <begin position="1038"/>
        <end position="1054"/>
    </location>
</feature>
<dbReference type="Pfam" id="PF12796">
    <property type="entry name" value="Ank_2"/>
    <property type="match status" value="1"/>
</dbReference>
<dbReference type="PANTHER" id="PTHR24171">
    <property type="entry name" value="ANKYRIN REPEAT DOMAIN-CONTAINING PROTEIN 39-RELATED"/>
    <property type="match status" value="1"/>
</dbReference>
<feature type="repeat" description="ANK" evidence="3">
    <location>
        <begin position="1319"/>
        <end position="1351"/>
    </location>
</feature>
<dbReference type="GO" id="GO:0085020">
    <property type="term" value="P:protein K6-linked ubiquitination"/>
    <property type="evidence" value="ECO:0007669"/>
    <property type="project" value="TreeGrafter"/>
</dbReference>